<gene>
    <name evidence="1" type="ORF">HMPREF1991_00451</name>
</gene>
<dbReference type="PATRIC" id="fig|1122985.7.peg.474"/>
<organism evidence="1 2">
    <name type="scientific">Hoylesella loescheii DSM 19665 = JCM 12249 = ATCC 15930</name>
    <dbReference type="NCBI Taxonomy" id="1122985"/>
    <lineage>
        <taxon>Bacteria</taxon>
        <taxon>Pseudomonadati</taxon>
        <taxon>Bacteroidota</taxon>
        <taxon>Bacteroidia</taxon>
        <taxon>Bacteroidales</taxon>
        <taxon>Prevotellaceae</taxon>
        <taxon>Hoylesella</taxon>
    </lineage>
</organism>
<name>A0A069QUB8_HOYLO</name>
<evidence type="ECO:0000313" key="2">
    <source>
        <dbReference type="Proteomes" id="UP000027442"/>
    </source>
</evidence>
<sequence>MDKNGTPPHSTSPPVTTLSTYKYCKTMSSPLMDEDMALLFEAACQQHIMNS</sequence>
<dbReference type="AlphaFoldDB" id="A0A069QUB8"/>
<evidence type="ECO:0000313" key="1">
    <source>
        <dbReference type="EMBL" id="KDR53476.1"/>
    </source>
</evidence>
<accession>A0A069QUB8</accession>
<dbReference type="Proteomes" id="UP000027442">
    <property type="component" value="Unassembled WGS sequence"/>
</dbReference>
<dbReference type="EMBL" id="JNGW01000015">
    <property type="protein sequence ID" value="KDR53476.1"/>
    <property type="molecule type" value="Genomic_DNA"/>
</dbReference>
<dbReference type="HOGENOM" id="CLU_3102224_0_0_10"/>
<proteinExistence type="predicted"/>
<comment type="caution">
    <text evidence="1">The sequence shown here is derived from an EMBL/GenBank/DDBJ whole genome shotgun (WGS) entry which is preliminary data.</text>
</comment>
<protein>
    <submittedName>
        <fullName evidence="1">Uncharacterized protein</fullName>
    </submittedName>
</protein>
<reference evidence="1 2" key="1">
    <citation type="submission" date="2013-08" db="EMBL/GenBank/DDBJ databases">
        <authorList>
            <person name="Weinstock G."/>
            <person name="Sodergren E."/>
            <person name="Wylie T."/>
            <person name="Fulton L."/>
            <person name="Fulton R."/>
            <person name="Fronick C."/>
            <person name="O'Laughlin M."/>
            <person name="Godfrey J."/>
            <person name="Miner T."/>
            <person name="Herter B."/>
            <person name="Appelbaum E."/>
            <person name="Cordes M."/>
            <person name="Lek S."/>
            <person name="Wollam A."/>
            <person name="Pepin K.H."/>
            <person name="Palsikar V.B."/>
            <person name="Mitreva M."/>
            <person name="Wilson R.K."/>
        </authorList>
    </citation>
    <scope>NUCLEOTIDE SEQUENCE [LARGE SCALE GENOMIC DNA]</scope>
    <source>
        <strain evidence="1 2">ATCC 15930</strain>
    </source>
</reference>
<keyword evidence="2" id="KW-1185">Reference proteome</keyword>